<reference evidence="1 2" key="1">
    <citation type="submission" date="2022-12" db="EMBL/GenBank/DDBJ databases">
        <title>Chromosome-level genome assembly of true bugs.</title>
        <authorList>
            <person name="Ma L."/>
            <person name="Li H."/>
        </authorList>
    </citation>
    <scope>NUCLEOTIDE SEQUENCE [LARGE SCALE GENOMIC DNA]</scope>
    <source>
        <strain evidence="1">Lab_2022b</strain>
    </source>
</reference>
<dbReference type="Proteomes" id="UP001461498">
    <property type="component" value="Unassembled WGS sequence"/>
</dbReference>
<gene>
    <name evidence="1" type="ORF">O3M35_004210</name>
</gene>
<comment type="caution">
    <text evidence="1">The sequence shown here is derived from an EMBL/GenBank/DDBJ whole genome shotgun (WGS) entry which is preliminary data.</text>
</comment>
<sequence>MNKMTSSLCLYVHYLQSYNEKTSVFKTSLKVVGAHALITIQHSYTSIKYNSFFNHNFVTNEHRNTIFATFCPFYCGLQYFDHKFKKKINKVR</sequence>
<name>A0AAW1CJ54_9HEMI</name>
<dbReference type="EMBL" id="JAPXFL010000014">
    <property type="protein sequence ID" value="KAK9497504.1"/>
    <property type="molecule type" value="Genomic_DNA"/>
</dbReference>
<protein>
    <submittedName>
        <fullName evidence="1">Uncharacterized protein</fullName>
    </submittedName>
</protein>
<evidence type="ECO:0000313" key="2">
    <source>
        <dbReference type="Proteomes" id="UP001461498"/>
    </source>
</evidence>
<organism evidence="1 2">
    <name type="scientific">Rhynocoris fuscipes</name>
    <dbReference type="NCBI Taxonomy" id="488301"/>
    <lineage>
        <taxon>Eukaryota</taxon>
        <taxon>Metazoa</taxon>
        <taxon>Ecdysozoa</taxon>
        <taxon>Arthropoda</taxon>
        <taxon>Hexapoda</taxon>
        <taxon>Insecta</taxon>
        <taxon>Pterygota</taxon>
        <taxon>Neoptera</taxon>
        <taxon>Paraneoptera</taxon>
        <taxon>Hemiptera</taxon>
        <taxon>Heteroptera</taxon>
        <taxon>Panheteroptera</taxon>
        <taxon>Cimicomorpha</taxon>
        <taxon>Reduviidae</taxon>
        <taxon>Harpactorinae</taxon>
        <taxon>Harpactorini</taxon>
        <taxon>Rhynocoris</taxon>
    </lineage>
</organism>
<proteinExistence type="predicted"/>
<keyword evidence="2" id="KW-1185">Reference proteome</keyword>
<accession>A0AAW1CJ54</accession>
<dbReference type="AlphaFoldDB" id="A0AAW1CJ54"/>
<evidence type="ECO:0000313" key="1">
    <source>
        <dbReference type="EMBL" id="KAK9497504.1"/>
    </source>
</evidence>